<dbReference type="EMBL" id="NHYD01002580">
    <property type="protein sequence ID" value="PPQ86012.1"/>
    <property type="molecule type" value="Genomic_DNA"/>
</dbReference>
<comment type="caution">
    <text evidence="1">The sequence shown here is derived from an EMBL/GenBank/DDBJ whole genome shotgun (WGS) entry which is preliminary data.</text>
</comment>
<protein>
    <submittedName>
        <fullName evidence="1">Uncharacterized protein</fullName>
    </submittedName>
</protein>
<gene>
    <name evidence="1" type="ORF">CVT25_001518</name>
</gene>
<keyword evidence="2" id="KW-1185">Reference proteome</keyword>
<reference evidence="1 2" key="1">
    <citation type="journal article" date="2018" name="Evol. Lett.">
        <title>Horizontal gene cluster transfer increased hallucinogenic mushroom diversity.</title>
        <authorList>
            <person name="Reynolds H.T."/>
            <person name="Vijayakumar V."/>
            <person name="Gluck-Thaler E."/>
            <person name="Korotkin H.B."/>
            <person name="Matheny P.B."/>
            <person name="Slot J.C."/>
        </authorList>
    </citation>
    <scope>NUCLEOTIDE SEQUENCE [LARGE SCALE GENOMIC DNA]</scope>
    <source>
        <strain evidence="1 2">2631</strain>
    </source>
</reference>
<dbReference type="InParanoid" id="A0A409X5K7"/>
<sequence length="64" mass="7062">MHNGPGTTLSVLPEILNPPAPALGVVLLPDIILLLDVGHPDCDWASYYPDSHFILIVFDRNRIE</sequence>
<accession>A0A409X5K7</accession>
<organism evidence="1 2">
    <name type="scientific">Psilocybe cyanescens</name>
    <dbReference type="NCBI Taxonomy" id="93625"/>
    <lineage>
        <taxon>Eukaryota</taxon>
        <taxon>Fungi</taxon>
        <taxon>Dikarya</taxon>
        <taxon>Basidiomycota</taxon>
        <taxon>Agaricomycotina</taxon>
        <taxon>Agaricomycetes</taxon>
        <taxon>Agaricomycetidae</taxon>
        <taxon>Agaricales</taxon>
        <taxon>Agaricineae</taxon>
        <taxon>Strophariaceae</taxon>
        <taxon>Psilocybe</taxon>
    </lineage>
</organism>
<dbReference type="Proteomes" id="UP000283269">
    <property type="component" value="Unassembled WGS sequence"/>
</dbReference>
<proteinExistence type="predicted"/>
<evidence type="ECO:0000313" key="1">
    <source>
        <dbReference type="EMBL" id="PPQ86012.1"/>
    </source>
</evidence>
<evidence type="ECO:0000313" key="2">
    <source>
        <dbReference type="Proteomes" id="UP000283269"/>
    </source>
</evidence>
<name>A0A409X5K7_PSICY</name>
<dbReference type="AlphaFoldDB" id="A0A409X5K7"/>